<comment type="similarity">
    <text evidence="8">Belongs to the tRNA(Ile)-lysidine synthase family.</text>
</comment>
<dbReference type="PANTHER" id="PTHR43033">
    <property type="entry name" value="TRNA(ILE)-LYSIDINE SYNTHASE-RELATED"/>
    <property type="match status" value="1"/>
</dbReference>
<dbReference type="SUPFAM" id="SSF82829">
    <property type="entry name" value="MesJ substrate recognition domain-like"/>
    <property type="match status" value="1"/>
</dbReference>
<comment type="domain">
    <text evidence="8">The N-terminal region contains the highly conserved SGGXDS motif, predicted to be a P-loop motif involved in ATP binding.</text>
</comment>
<comment type="function">
    <text evidence="8">Ligates lysine onto the cytidine present at position 34 of the AUA codon-specific tRNA(Ile) that contains the anticodon CAU, in an ATP-dependent manner. Cytidine is converted to lysidine, thus changing the amino acid specificity of the tRNA from methionine to isoleucine.</text>
</comment>
<dbReference type="InterPro" id="IPR012094">
    <property type="entry name" value="tRNA_Ile_lys_synt"/>
</dbReference>
<sequence length="483" mass="52109">MAGRKSSPSPEPLGDDAAFFAALVAVLEPRLRAGDRLCLALSGGLDSVVLLDALHRLTSGELGSGGHYGSGGDDDGGAGHVGSRFAALSLSAIHVQHGLSEHADDWALHCAALCRERGIPLRIVRLPPFDSKGEGLEAAARRLRYAAFAECNADWLALAHHRDDQAETVLLRLLRGAGVAGAAAMPEERRLYGALRLIRPLLTQSRAALAAYATRRGLSWVEDDSNTDLQLRRNFLRHKILPEIEPLFPGARAALARAAEHFAESAQLLDDLAQADRSHLAPTGGPLPVAGLQTLSPARARNLLRHEMRMAGLRAADARWLDEALRQLATSTPTLCLSTADGDLRVFRGELFVCPRQPPLPARLDWSLDAGAALPWGGAPISMGAAFGEGISRARLAGRELYFAPRAGGERLRPDAKRPRRSVKKLLHEHALPPWQRERLPFLWCGDDLVWVAGLGVDAAYACAPGEPGLVLRWQEWRESGGV</sequence>
<protein>
    <recommendedName>
        <fullName evidence="8">tRNA(Ile)-lysidine synthase</fullName>
        <ecNumber evidence="8">6.3.4.19</ecNumber>
    </recommendedName>
    <alternativeName>
        <fullName evidence="8">tRNA(Ile)-2-lysyl-cytidine synthase</fullName>
    </alternativeName>
    <alternativeName>
        <fullName evidence="8">tRNA(Ile)-lysidine synthetase</fullName>
    </alternativeName>
</protein>
<dbReference type="InterPro" id="IPR012796">
    <property type="entry name" value="Lysidine-tRNA-synth_C"/>
</dbReference>
<dbReference type="GO" id="GO:0032267">
    <property type="term" value="F:tRNA(Ile)-lysidine synthase activity"/>
    <property type="evidence" value="ECO:0007669"/>
    <property type="project" value="UniProtKB-EC"/>
</dbReference>
<dbReference type="CDD" id="cd01992">
    <property type="entry name" value="TilS_N"/>
    <property type="match status" value="1"/>
</dbReference>
<dbReference type="GO" id="GO:0006400">
    <property type="term" value="P:tRNA modification"/>
    <property type="evidence" value="ECO:0007669"/>
    <property type="project" value="UniProtKB-UniRule"/>
</dbReference>
<dbReference type="InterPro" id="IPR014729">
    <property type="entry name" value="Rossmann-like_a/b/a_fold"/>
</dbReference>
<dbReference type="Gene3D" id="1.20.59.20">
    <property type="match status" value="1"/>
</dbReference>
<dbReference type="InterPro" id="IPR015262">
    <property type="entry name" value="tRNA_Ile_lys_synt_subst-bd"/>
</dbReference>
<dbReference type="Gene3D" id="3.40.50.620">
    <property type="entry name" value="HUPs"/>
    <property type="match status" value="1"/>
</dbReference>
<dbReference type="GO" id="GO:0005737">
    <property type="term" value="C:cytoplasm"/>
    <property type="evidence" value="ECO:0007669"/>
    <property type="project" value="UniProtKB-SubCell"/>
</dbReference>
<keyword evidence="3 8" id="KW-0436">Ligase</keyword>
<reference evidence="10 11" key="1">
    <citation type="submission" date="2019-10" db="EMBL/GenBank/DDBJ databases">
        <title>Whole-genome sequence of the purple nonsulfur photosynthetic bacterium Rhodocyclus tenuis.</title>
        <authorList>
            <person name="Kyndt J.A."/>
            <person name="Meyer T.E."/>
        </authorList>
    </citation>
    <scope>NUCLEOTIDE SEQUENCE [LARGE SCALE GENOMIC DNA]</scope>
    <source>
        <strain evidence="10 11">DSM 110</strain>
    </source>
</reference>
<dbReference type="OrthoDB" id="9807403at2"/>
<evidence type="ECO:0000259" key="9">
    <source>
        <dbReference type="SMART" id="SM00977"/>
    </source>
</evidence>
<feature type="binding site" evidence="8">
    <location>
        <begin position="42"/>
        <end position="47"/>
    </location>
    <ligand>
        <name>ATP</name>
        <dbReference type="ChEBI" id="CHEBI:30616"/>
    </ligand>
</feature>
<dbReference type="SUPFAM" id="SSF52402">
    <property type="entry name" value="Adenine nucleotide alpha hydrolases-like"/>
    <property type="match status" value="1"/>
</dbReference>
<feature type="domain" description="Lysidine-tRNA(Ile) synthetase C-terminal" evidence="9">
    <location>
        <begin position="401"/>
        <end position="474"/>
    </location>
</feature>
<dbReference type="Pfam" id="PF01171">
    <property type="entry name" value="ATP_bind_3"/>
    <property type="match status" value="1"/>
</dbReference>
<evidence type="ECO:0000256" key="4">
    <source>
        <dbReference type="ARBA" id="ARBA00022694"/>
    </source>
</evidence>
<dbReference type="GO" id="GO:0005524">
    <property type="term" value="F:ATP binding"/>
    <property type="evidence" value="ECO:0007669"/>
    <property type="project" value="UniProtKB-UniRule"/>
</dbReference>
<dbReference type="HAMAP" id="MF_01161">
    <property type="entry name" value="tRNA_Ile_lys_synt"/>
    <property type="match status" value="1"/>
</dbReference>
<proteinExistence type="inferred from homology"/>
<dbReference type="EMBL" id="WIXJ01000002">
    <property type="protein sequence ID" value="MQY51260.1"/>
    <property type="molecule type" value="Genomic_DNA"/>
</dbReference>
<dbReference type="NCBIfam" id="TIGR02432">
    <property type="entry name" value="lysidine_TilS_N"/>
    <property type="match status" value="1"/>
</dbReference>
<comment type="subcellular location">
    <subcellularLocation>
        <location evidence="1 8">Cytoplasm</location>
    </subcellularLocation>
</comment>
<keyword evidence="5 8" id="KW-0547">Nucleotide-binding</keyword>
<name>A0A6L5JXE3_RHOTE</name>
<evidence type="ECO:0000256" key="1">
    <source>
        <dbReference type="ARBA" id="ARBA00004496"/>
    </source>
</evidence>
<dbReference type="Pfam" id="PF09179">
    <property type="entry name" value="TilS"/>
    <property type="match status" value="1"/>
</dbReference>
<organism evidence="10 11">
    <name type="scientific">Rhodocyclus tenuis</name>
    <name type="common">Rhodospirillum tenue</name>
    <dbReference type="NCBI Taxonomy" id="1066"/>
    <lineage>
        <taxon>Bacteria</taxon>
        <taxon>Pseudomonadati</taxon>
        <taxon>Pseudomonadota</taxon>
        <taxon>Betaproteobacteria</taxon>
        <taxon>Rhodocyclales</taxon>
        <taxon>Rhodocyclaceae</taxon>
        <taxon>Rhodocyclus</taxon>
    </lineage>
</organism>
<accession>A0A6L5JXE3</accession>
<evidence type="ECO:0000256" key="3">
    <source>
        <dbReference type="ARBA" id="ARBA00022598"/>
    </source>
</evidence>
<dbReference type="Pfam" id="PF11734">
    <property type="entry name" value="TilS_C"/>
    <property type="match status" value="1"/>
</dbReference>
<evidence type="ECO:0000256" key="6">
    <source>
        <dbReference type="ARBA" id="ARBA00022840"/>
    </source>
</evidence>
<dbReference type="InterPro" id="IPR011063">
    <property type="entry name" value="TilS/TtcA_N"/>
</dbReference>
<keyword evidence="2 8" id="KW-0963">Cytoplasm</keyword>
<dbReference type="EC" id="6.3.4.19" evidence="8"/>
<keyword evidence="4 8" id="KW-0819">tRNA processing</keyword>
<keyword evidence="6 8" id="KW-0067">ATP-binding</keyword>
<dbReference type="NCBIfam" id="TIGR02433">
    <property type="entry name" value="lysidine_TilS_C"/>
    <property type="match status" value="1"/>
</dbReference>
<evidence type="ECO:0000256" key="8">
    <source>
        <dbReference type="HAMAP-Rule" id="MF_01161"/>
    </source>
</evidence>
<comment type="catalytic activity">
    <reaction evidence="7 8">
        <text>cytidine(34) in tRNA(Ile2) + L-lysine + ATP = lysidine(34) in tRNA(Ile2) + AMP + diphosphate + H(+)</text>
        <dbReference type="Rhea" id="RHEA:43744"/>
        <dbReference type="Rhea" id="RHEA-COMP:10625"/>
        <dbReference type="Rhea" id="RHEA-COMP:10670"/>
        <dbReference type="ChEBI" id="CHEBI:15378"/>
        <dbReference type="ChEBI" id="CHEBI:30616"/>
        <dbReference type="ChEBI" id="CHEBI:32551"/>
        <dbReference type="ChEBI" id="CHEBI:33019"/>
        <dbReference type="ChEBI" id="CHEBI:82748"/>
        <dbReference type="ChEBI" id="CHEBI:83665"/>
        <dbReference type="ChEBI" id="CHEBI:456215"/>
        <dbReference type="EC" id="6.3.4.19"/>
    </reaction>
</comment>
<dbReference type="Proteomes" id="UP000480275">
    <property type="component" value="Unassembled WGS sequence"/>
</dbReference>
<dbReference type="PANTHER" id="PTHR43033:SF1">
    <property type="entry name" value="TRNA(ILE)-LYSIDINE SYNTHASE-RELATED"/>
    <property type="match status" value="1"/>
</dbReference>
<gene>
    <name evidence="8 10" type="primary">tilS</name>
    <name evidence="10" type="ORF">GHK24_05660</name>
</gene>
<evidence type="ECO:0000256" key="5">
    <source>
        <dbReference type="ARBA" id="ARBA00022741"/>
    </source>
</evidence>
<comment type="caution">
    <text evidence="10">The sequence shown here is derived from an EMBL/GenBank/DDBJ whole genome shotgun (WGS) entry which is preliminary data.</text>
</comment>
<dbReference type="AlphaFoldDB" id="A0A6L5JXE3"/>
<evidence type="ECO:0000313" key="11">
    <source>
        <dbReference type="Proteomes" id="UP000480275"/>
    </source>
</evidence>
<evidence type="ECO:0000256" key="7">
    <source>
        <dbReference type="ARBA" id="ARBA00048539"/>
    </source>
</evidence>
<evidence type="ECO:0000256" key="2">
    <source>
        <dbReference type="ARBA" id="ARBA00022490"/>
    </source>
</evidence>
<dbReference type="SUPFAM" id="SSF56037">
    <property type="entry name" value="PheT/TilS domain"/>
    <property type="match status" value="1"/>
</dbReference>
<dbReference type="InterPro" id="IPR012795">
    <property type="entry name" value="tRNA_Ile_lys_synt_N"/>
</dbReference>
<evidence type="ECO:0000313" key="10">
    <source>
        <dbReference type="EMBL" id="MQY51260.1"/>
    </source>
</evidence>
<dbReference type="SMART" id="SM00977">
    <property type="entry name" value="TilS_C"/>
    <property type="match status" value="1"/>
</dbReference>